<dbReference type="RefSeq" id="WP_207221798.1">
    <property type="nucleotide sequence ID" value="NZ_SGWY01000002.1"/>
</dbReference>
<comment type="caution">
    <text evidence="2">The sequence shown here is derived from an EMBL/GenBank/DDBJ whole genome shotgun (WGS) entry which is preliminary data.</text>
</comment>
<keyword evidence="2" id="KW-0808">Transferase</keyword>
<dbReference type="AlphaFoldDB" id="A0A4Q7MFY8"/>
<keyword evidence="2" id="KW-0489">Methyltransferase</keyword>
<evidence type="ECO:0000313" key="2">
    <source>
        <dbReference type="EMBL" id="RZS66353.1"/>
    </source>
</evidence>
<dbReference type="Pfam" id="PF08241">
    <property type="entry name" value="Methyltransf_11"/>
    <property type="match status" value="1"/>
</dbReference>
<feature type="domain" description="Methyltransferase type 11" evidence="1">
    <location>
        <begin position="56"/>
        <end position="142"/>
    </location>
</feature>
<name>A0A4Q7MFY8_9MICO</name>
<organism evidence="2 3">
    <name type="scientific">Agromyces ramosus</name>
    <dbReference type="NCBI Taxonomy" id="33879"/>
    <lineage>
        <taxon>Bacteria</taxon>
        <taxon>Bacillati</taxon>
        <taxon>Actinomycetota</taxon>
        <taxon>Actinomycetes</taxon>
        <taxon>Micrococcales</taxon>
        <taxon>Microbacteriaceae</taxon>
        <taxon>Agromyces</taxon>
    </lineage>
</organism>
<keyword evidence="3" id="KW-1185">Reference proteome</keyword>
<dbReference type="Gene3D" id="3.40.50.150">
    <property type="entry name" value="Vaccinia Virus protein VP39"/>
    <property type="match status" value="1"/>
</dbReference>
<evidence type="ECO:0000313" key="3">
    <source>
        <dbReference type="Proteomes" id="UP000293289"/>
    </source>
</evidence>
<dbReference type="EMBL" id="SGWY01000002">
    <property type="protein sequence ID" value="RZS66353.1"/>
    <property type="molecule type" value="Genomic_DNA"/>
</dbReference>
<gene>
    <name evidence="2" type="ORF">EV187_2075</name>
</gene>
<protein>
    <submittedName>
        <fullName evidence="2">Magnesium-protoporphyrin O-methyltransferase</fullName>
    </submittedName>
</protein>
<reference evidence="2 3" key="1">
    <citation type="submission" date="2019-02" db="EMBL/GenBank/DDBJ databases">
        <title>Genomic Encyclopedia of Type Strains, Phase IV (KMG-IV): sequencing the most valuable type-strain genomes for metagenomic binning, comparative biology and taxonomic classification.</title>
        <authorList>
            <person name="Goeker M."/>
        </authorList>
    </citation>
    <scope>NUCLEOTIDE SEQUENCE [LARGE SCALE GENOMIC DNA]</scope>
    <source>
        <strain evidence="2 3">DSM 43045</strain>
    </source>
</reference>
<proteinExistence type="predicted"/>
<dbReference type="SUPFAM" id="SSF53335">
    <property type="entry name" value="S-adenosyl-L-methionine-dependent methyltransferases"/>
    <property type="match status" value="1"/>
</dbReference>
<dbReference type="GO" id="GO:0032259">
    <property type="term" value="P:methylation"/>
    <property type="evidence" value="ECO:0007669"/>
    <property type="project" value="UniProtKB-KW"/>
</dbReference>
<dbReference type="InterPro" id="IPR013216">
    <property type="entry name" value="Methyltransf_11"/>
</dbReference>
<dbReference type="GO" id="GO:0008757">
    <property type="term" value="F:S-adenosylmethionine-dependent methyltransferase activity"/>
    <property type="evidence" value="ECO:0007669"/>
    <property type="project" value="InterPro"/>
</dbReference>
<accession>A0A4Q7MFY8</accession>
<sequence>MDECCGPPSADGYSEVFDTRYAHNAARRYRRRGLTPTEQRLVGFLASTGIEGASVLEVGGGVGEVQLELMARGAARTTNLELSGAYEEDAKRLIDEAGVGGRVTRILGVDLATSPDSVDRADVVVMHRVVCCYPAYERLLGAAADRARRTIVFTHPPRTIWTRAAVGISNLMVGFSGRSYRGFVHPPEAMADVVRRHGFELRYRHRGLSWCIVGAVRG</sequence>
<evidence type="ECO:0000259" key="1">
    <source>
        <dbReference type="Pfam" id="PF08241"/>
    </source>
</evidence>
<dbReference type="InterPro" id="IPR029063">
    <property type="entry name" value="SAM-dependent_MTases_sf"/>
</dbReference>
<dbReference type="Proteomes" id="UP000293289">
    <property type="component" value="Unassembled WGS sequence"/>
</dbReference>